<proteinExistence type="inferred from homology"/>
<dbReference type="Gene3D" id="3.90.190.20">
    <property type="entry name" value="Mur ligase, C-terminal domain"/>
    <property type="match status" value="1"/>
</dbReference>
<feature type="domain" description="Mur ligase central" evidence="10">
    <location>
        <begin position="126"/>
        <end position="325"/>
    </location>
</feature>
<evidence type="ECO:0000256" key="6">
    <source>
        <dbReference type="ARBA" id="ARBA00023316"/>
    </source>
</evidence>
<dbReference type="Pfam" id="PF02875">
    <property type="entry name" value="Mur_ligase_C"/>
    <property type="match status" value="1"/>
</dbReference>
<gene>
    <name evidence="11" type="ORF">C3B54_11976</name>
</gene>
<comment type="pathway">
    <text evidence="7">Cell wall biogenesis; peptidoglycan biosynthesis.</text>
</comment>
<protein>
    <submittedName>
        <fullName evidence="11">UDP-N-acetylmuramoyl-L-alanyl-D-glutamate--2, 6-diaminopimelate ligase</fullName>
        <ecNumber evidence="11">6.3.2.13</ecNumber>
    </submittedName>
</protein>
<dbReference type="SUPFAM" id="SSF53244">
    <property type="entry name" value="MurD-like peptide ligases, peptide-binding domain"/>
    <property type="match status" value="1"/>
</dbReference>
<keyword evidence="4 7" id="KW-0573">Peptidoglycan synthesis</keyword>
<dbReference type="SUPFAM" id="SSF63418">
    <property type="entry name" value="MurE/MurF N-terminal domain"/>
    <property type="match status" value="1"/>
</dbReference>
<dbReference type="PANTHER" id="PTHR23135:SF4">
    <property type="entry name" value="UDP-N-ACETYLMURAMOYL-L-ALANYL-D-GLUTAMATE--2,6-DIAMINOPIMELATE LIGASE MURE HOMOLOG, CHLOROPLASTIC"/>
    <property type="match status" value="1"/>
</dbReference>
<dbReference type="InterPro" id="IPR000713">
    <property type="entry name" value="Mur_ligase_N"/>
</dbReference>
<dbReference type="InterPro" id="IPR035911">
    <property type="entry name" value="MurE/MurF_N"/>
</dbReference>
<feature type="domain" description="Mur ligase N-terminal catalytic" evidence="8">
    <location>
        <begin position="36"/>
        <end position="83"/>
    </location>
</feature>
<dbReference type="NCBIfam" id="TIGR01085">
    <property type="entry name" value="murE"/>
    <property type="match status" value="1"/>
</dbReference>
<keyword evidence="12" id="KW-1185">Reference proteome</keyword>
<evidence type="ECO:0000259" key="10">
    <source>
        <dbReference type="Pfam" id="PF08245"/>
    </source>
</evidence>
<dbReference type="GO" id="GO:0071555">
    <property type="term" value="P:cell wall organization"/>
    <property type="evidence" value="ECO:0007669"/>
    <property type="project" value="UniProtKB-KW"/>
</dbReference>
<dbReference type="InterPro" id="IPR005761">
    <property type="entry name" value="UDP-N-AcMur-Glu-dNH2Pim_ligase"/>
</dbReference>
<feature type="domain" description="Mur ligase C-terminal" evidence="9">
    <location>
        <begin position="353"/>
        <end position="479"/>
    </location>
</feature>
<name>A0A2L2BQK4_9MICO</name>
<keyword evidence="2 7" id="KW-0132">Cell division</keyword>
<dbReference type="InterPro" id="IPR036615">
    <property type="entry name" value="Mur_ligase_C_dom_sf"/>
</dbReference>
<comment type="subcellular location">
    <subcellularLocation>
        <location evidence="7">Cytoplasm</location>
    </subcellularLocation>
</comment>
<dbReference type="GO" id="GO:0008765">
    <property type="term" value="F:UDP-N-acetylmuramoylalanyl-D-glutamate-2,6-diaminopimelate ligase activity"/>
    <property type="evidence" value="ECO:0007669"/>
    <property type="project" value="UniProtKB-EC"/>
</dbReference>
<dbReference type="RefSeq" id="WP_158665543.1">
    <property type="nucleotide sequence ID" value="NZ_CP026923.1"/>
</dbReference>
<dbReference type="Gene3D" id="3.40.1190.10">
    <property type="entry name" value="Mur-like, catalytic domain"/>
    <property type="match status" value="1"/>
</dbReference>
<evidence type="ECO:0000256" key="1">
    <source>
        <dbReference type="ARBA" id="ARBA00005898"/>
    </source>
</evidence>
<evidence type="ECO:0000256" key="5">
    <source>
        <dbReference type="ARBA" id="ARBA00023306"/>
    </source>
</evidence>
<dbReference type="GO" id="GO:0008360">
    <property type="term" value="P:regulation of cell shape"/>
    <property type="evidence" value="ECO:0007669"/>
    <property type="project" value="UniProtKB-KW"/>
</dbReference>
<dbReference type="PANTHER" id="PTHR23135">
    <property type="entry name" value="MUR LIGASE FAMILY MEMBER"/>
    <property type="match status" value="1"/>
</dbReference>
<dbReference type="OrthoDB" id="9800958at2"/>
<dbReference type="InterPro" id="IPR004101">
    <property type="entry name" value="Mur_ligase_C"/>
</dbReference>
<evidence type="ECO:0000259" key="9">
    <source>
        <dbReference type="Pfam" id="PF02875"/>
    </source>
</evidence>
<dbReference type="EMBL" id="CP026923">
    <property type="protein sequence ID" value="AVG23944.1"/>
    <property type="molecule type" value="Genomic_DNA"/>
</dbReference>
<dbReference type="InterPro" id="IPR013221">
    <property type="entry name" value="Mur_ligase_cen"/>
</dbReference>
<evidence type="ECO:0000256" key="2">
    <source>
        <dbReference type="ARBA" id="ARBA00022618"/>
    </source>
</evidence>
<keyword evidence="6 7" id="KW-0961">Cell wall biogenesis/degradation</keyword>
<dbReference type="GO" id="GO:0005737">
    <property type="term" value="C:cytoplasm"/>
    <property type="evidence" value="ECO:0007669"/>
    <property type="project" value="UniProtKB-SubCell"/>
</dbReference>
<dbReference type="EC" id="6.3.2.13" evidence="11"/>
<dbReference type="UniPathway" id="UPA00219"/>
<sequence length="518" mass="55334">MSQASPRPTTSTPKALADLADVFSWEWLHQPGLTRVSGVALASDAVCEGDLFVALSGSTRHGAEFAEGAIAAGAVALLTDPQGAALLSGVSTDFPIAVHPEPRSELGLLSQRIYDPGVSLPDVFSVTGTNGKTSVVFFLDAIARALHVPSAFSNTHERRIGDESVKTPLTTPEAPELQALLALAAERGVSVMAIEASAQAIQRQRLTGIISRVAGFTNLSHDHLEDYGDMESYFETKRQLFQPRLSQQAVISLESEWGRKMLEGCGVPAVSVGQPDQNPTWSVEVHGVDGAETVFALSGPEGTLSSSVRAVGDYMVRNAALALVMFIQAGYTVDALEKAVGLARGGIELIVPGRLEKVSRTSPIEVFVDAGRSPDAYQKTLETLANQSKGKMIVICGTSGNRDRTKRSAMGKIAARFADYLIVADDDPRKEDPAQIRADLLEGVKMTDTPYEEIPSQEEAIARAVTIAKPGDTVVWMGPGSQSYRDVGGVREPFSARTEALRALERSGYLESNQEEPS</sequence>
<keyword evidence="3 7" id="KW-0133">Cell shape</keyword>
<evidence type="ECO:0000313" key="11">
    <source>
        <dbReference type="EMBL" id="AVG23944.1"/>
    </source>
</evidence>
<organism evidence="11 12">
    <name type="scientific">Pontimonas salivibrio</name>
    <dbReference type="NCBI Taxonomy" id="1159327"/>
    <lineage>
        <taxon>Bacteria</taxon>
        <taxon>Bacillati</taxon>
        <taxon>Actinomycetota</taxon>
        <taxon>Actinomycetes</taxon>
        <taxon>Micrococcales</taxon>
        <taxon>Microbacteriaceae</taxon>
        <taxon>Pontimonas</taxon>
    </lineage>
</organism>
<dbReference type="InterPro" id="IPR036565">
    <property type="entry name" value="Mur-like_cat_sf"/>
</dbReference>
<evidence type="ECO:0000256" key="4">
    <source>
        <dbReference type="ARBA" id="ARBA00022984"/>
    </source>
</evidence>
<dbReference type="Pfam" id="PF01225">
    <property type="entry name" value="Mur_ligase"/>
    <property type="match status" value="1"/>
</dbReference>
<keyword evidence="5 7" id="KW-0131">Cell cycle</keyword>
<evidence type="ECO:0000256" key="7">
    <source>
        <dbReference type="RuleBase" id="RU004135"/>
    </source>
</evidence>
<dbReference type="AlphaFoldDB" id="A0A2L2BQK4"/>
<dbReference type="GO" id="GO:0009252">
    <property type="term" value="P:peptidoglycan biosynthetic process"/>
    <property type="evidence" value="ECO:0007669"/>
    <property type="project" value="UniProtKB-UniPathway"/>
</dbReference>
<evidence type="ECO:0000259" key="8">
    <source>
        <dbReference type="Pfam" id="PF01225"/>
    </source>
</evidence>
<comment type="similarity">
    <text evidence="1">Belongs to the MurCDEF family. MurE subfamily.</text>
</comment>
<reference evidence="11 12" key="1">
    <citation type="submission" date="2018-02" db="EMBL/GenBank/DDBJ databases">
        <title>Complete genome of the streamlined marine actinobacterium Pontimonas salivibrio CL-TW6 adapted to coastal planktonic lifestype.</title>
        <authorList>
            <person name="Cho B.C."/>
            <person name="Hardies S.C."/>
            <person name="Jang G.I."/>
            <person name="Hwang C.Y."/>
        </authorList>
    </citation>
    <scope>NUCLEOTIDE SEQUENCE [LARGE SCALE GENOMIC DNA]</scope>
    <source>
        <strain evidence="11 12">CL-TW6</strain>
    </source>
</reference>
<dbReference type="GO" id="GO:0051301">
    <property type="term" value="P:cell division"/>
    <property type="evidence" value="ECO:0007669"/>
    <property type="project" value="UniProtKB-KW"/>
</dbReference>
<evidence type="ECO:0000256" key="3">
    <source>
        <dbReference type="ARBA" id="ARBA00022960"/>
    </source>
</evidence>
<dbReference type="Pfam" id="PF08245">
    <property type="entry name" value="Mur_ligase_M"/>
    <property type="match status" value="1"/>
</dbReference>
<dbReference type="SUPFAM" id="SSF53623">
    <property type="entry name" value="MurD-like peptide ligases, catalytic domain"/>
    <property type="match status" value="1"/>
</dbReference>
<keyword evidence="11" id="KW-0436">Ligase</keyword>
<evidence type="ECO:0000313" key="12">
    <source>
        <dbReference type="Proteomes" id="UP000243077"/>
    </source>
</evidence>
<dbReference type="GO" id="GO:0005524">
    <property type="term" value="F:ATP binding"/>
    <property type="evidence" value="ECO:0007669"/>
    <property type="project" value="InterPro"/>
</dbReference>
<accession>A0A2L2BQK4</accession>
<dbReference type="KEGG" id="psai:C3B54_11976"/>
<dbReference type="Gene3D" id="3.40.1390.10">
    <property type="entry name" value="MurE/MurF, N-terminal domain"/>
    <property type="match status" value="1"/>
</dbReference>
<dbReference type="Proteomes" id="UP000243077">
    <property type="component" value="Chromosome"/>
</dbReference>